<evidence type="ECO:0000256" key="6">
    <source>
        <dbReference type="ARBA" id="ARBA00022807"/>
    </source>
</evidence>
<dbReference type="PANTHER" id="PTHR12931">
    <property type="entry name" value="UBIQUITIN THIOLESTERASE PROTEIN OTUB"/>
    <property type="match status" value="1"/>
</dbReference>
<name>A0A423XJ57_9PEZI</name>
<dbReference type="InterPro" id="IPR019400">
    <property type="entry name" value="Peptidase_C65_otubain"/>
</dbReference>
<keyword evidence="6" id="KW-0788">Thiol protease</keyword>
<feature type="compositionally biased region" description="Pro residues" evidence="7">
    <location>
        <begin position="533"/>
        <end position="543"/>
    </location>
</feature>
<dbReference type="InterPro" id="IPR042468">
    <property type="entry name" value="Peptidase_C65_otubain_sub1"/>
</dbReference>
<dbReference type="GO" id="GO:0006508">
    <property type="term" value="P:proteolysis"/>
    <property type="evidence" value="ECO:0007669"/>
    <property type="project" value="UniProtKB-KW"/>
</dbReference>
<accession>A0A423XJ57</accession>
<gene>
    <name evidence="9" type="ORF">VPNG_02800</name>
</gene>
<reference evidence="9 10" key="1">
    <citation type="submission" date="2015-09" db="EMBL/GenBank/DDBJ databases">
        <title>Host preference determinants of Valsa canker pathogens revealed by comparative genomics.</title>
        <authorList>
            <person name="Yin Z."/>
            <person name="Huang L."/>
        </authorList>
    </citation>
    <scope>NUCLEOTIDE SEQUENCE [LARGE SCALE GENOMIC DNA]</scope>
    <source>
        <strain evidence="9 10">SXYLt</strain>
    </source>
</reference>
<evidence type="ECO:0000256" key="1">
    <source>
        <dbReference type="ARBA" id="ARBA00000707"/>
    </source>
</evidence>
<feature type="compositionally biased region" description="Basic residues" evidence="7">
    <location>
        <begin position="613"/>
        <end position="623"/>
    </location>
</feature>
<evidence type="ECO:0000259" key="8">
    <source>
        <dbReference type="PROSITE" id="PS50802"/>
    </source>
</evidence>
<dbReference type="STRING" id="1230097.A0A423XJ57"/>
<keyword evidence="10" id="KW-1185">Reference proteome</keyword>
<dbReference type="Pfam" id="PF10275">
    <property type="entry name" value="Peptidase_C65"/>
    <property type="match status" value="1"/>
</dbReference>
<dbReference type="InterPro" id="IPR042467">
    <property type="entry name" value="Peptidase_C65_otubain_sub2"/>
</dbReference>
<evidence type="ECO:0000256" key="5">
    <source>
        <dbReference type="ARBA" id="ARBA00022801"/>
    </source>
</evidence>
<feature type="compositionally biased region" description="Basic and acidic residues" evidence="7">
    <location>
        <begin position="596"/>
        <end position="612"/>
    </location>
</feature>
<evidence type="ECO:0000256" key="3">
    <source>
        <dbReference type="ARBA" id="ARBA00022670"/>
    </source>
</evidence>
<feature type="compositionally biased region" description="Pro residues" evidence="7">
    <location>
        <begin position="506"/>
        <end position="522"/>
    </location>
</feature>
<dbReference type="GO" id="GO:0043130">
    <property type="term" value="F:ubiquitin binding"/>
    <property type="evidence" value="ECO:0007669"/>
    <property type="project" value="TreeGrafter"/>
</dbReference>
<dbReference type="SUPFAM" id="SSF54001">
    <property type="entry name" value="Cysteine proteinases"/>
    <property type="match status" value="1"/>
</dbReference>
<dbReference type="CDD" id="cd22749">
    <property type="entry name" value="Otubain_C65"/>
    <property type="match status" value="1"/>
</dbReference>
<proteinExistence type="predicted"/>
<dbReference type="GO" id="GO:0071108">
    <property type="term" value="P:protein K48-linked deubiquitination"/>
    <property type="evidence" value="ECO:0007669"/>
    <property type="project" value="TreeGrafter"/>
</dbReference>
<dbReference type="PANTHER" id="PTHR12931:SF15">
    <property type="entry name" value="UBIQUITIN THIOESTERASE OTUBAIN-LIKE"/>
    <property type="match status" value="1"/>
</dbReference>
<dbReference type="InterPro" id="IPR038765">
    <property type="entry name" value="Papain-like_cys_pep_sf"/>
</dbReference>
<dbReference type="GO" id="GO:0004843">
    <property type="term" value="F:cysteine-type deubiquitinase activity"/>
    <property type="evidence" value="ECO:0007669"/>
    <property type="project" value="UniProtKB-EC"/>
</dbReference>
<comment type="caution">
    <text evidence="9">The sequence shown here is derived from an EMBL/GenBank/DDBJ whole genome shotgun (WGS) entry which is preliminary data.</text>
</comment>
<dbReference type="Proteomes" id="UP000285146">
    <property type="component" value="Unassembled WGS sequence"/>
</dbReference>
<dbReference type="InterPro" id="IPR003323">
    <property type="entry name" value="OTU_dom"/>
</dbReference>
<keyword evidence="5" id="KW-0378">Hydrolase</keyword>
<dbReference type="PROSITE" id="PS50802">
    <property type="entry name" value="OTU"/>
    <property type="match status" value="1"/>
</dbReference>
<dbReference type="InParanoid" id="A0A423XJ57"/>
<dbReference type="OrthoDB" id="18915at2759"/>
<feature type="compositionally biased region" description="Polar residues" evidence="7">
    <location>
        <begin position="523"/>
        <end position="532"/>
    </location>
</feature>
<organism evidence="9 10">
    <name type="scientific">Cytospora leucostoma</name>
    <dbReference type="NCBI Taxonomy" id="1230097"/>
    <lineage>
        <taxon>Eukaryota</taxon>
        <taxon>Fungi</taxon>
        <taxon>Dikarya</taxon>
        <taxon>Ascomycota</taxon>
        <taxon>Pezizomycotina</taxon>
        <taxon>Sordariomycetes</taxon>
        <taxon>Sordariomycetidae</taxon>
        <taxon>Diaporthales</taxon>
        <taxon>Cytosporaceae</taxon>
        <taxon>Cytospora</taxon>
    </lineage>
</organism>
<evidence type="ECO:0000313" key="10">
    <source>
        <dbReference type="Proteomes" id="UP000285146"/>
    </source>
</evidence>
<dbReference type="AlphaFoldDB" id="A0A423XJ57"/>
<dbReference type="GO" id="GO:0005634">
    <property type="term" value="C:nucleus"/>
    <property type="evidence" value="ECO:0007669"/>
    <property type="project" value="TreeGrafter"/>
</dbReference>
<protein>
    <recommendedName>
        <fullName evidence="2">ubiquitinyl hydrolase 1</fullName>
        <ecNumber evidence="2">3.4.19.12</ecNumber>
    </recommendedName>
</protein>
<keyword evidence="3" id="KW-0645">Protease</keyword>
<dbReference type="Gene3D" id="1.20.1300.20">
    <property type="entry name" value="Peptidase C65 Otubain, subdomain 2"/>
    <property type="match status" value="1"/>
</dbReference>
<keyword evidence="4" id="KW-0833">Ubl conjugation pathway</keyword>
<dbReference type="EC" id="3.4.19.12" evidence="2"/>
<feature type="region of interest" description="Disordered" evidence="7">
    <location>
        <begin position="568"/>
        <end position="638"/>
    </location>
</feature>
<evidence type="ECO:0000256" key="2">
    <source>
        <dbReference type="ARBA" id="ARBA00012759"/>
    </source>
</evidence>
<evidence type="ECO:0000256" key="4">
    <source>
        <dbReference type="ARBA" id="ARBA00022786"/>
    </source>
</evidence>
<dbReference type="Gene3D" id="3.30.200.60">
    <property type="entry name" value="Peptidase C65 Otubain, subdomain 1"/>
    <property type="match status" value="1"/>
</dbReference>
<feature type="compositionally biased region" description="Low complexity" evidence="7">
    <location>
        <begin position="580"/>
        <end position="595"/>
    </location>
</feature>
<sequence length="638" mass="70224">MARLFPPRTQDRGMFQPHPKPFPSFYPTYLVPRVEEDEDNGLRDDLNDLGNLGNLGNLESFQVAGYCNYQQTPYGLGGPVAPRGPCPGGGGEALGGLAGVGSTAQLTIPALFPFQQQQPSPLLQSLTEQRHFSPILSAASNNIDTMEQSQGLEDDLAAQEAAARTWQPELEGPRLGDKTPIGAIMEEYAKADPIYVAKTSALSETYSHYRPVKGDGNCGWRAIGFCYFELLIQQGNQEFVDGELLRLRQLNDYLVNEGGHDPAIIEEFLEETFELLKELSTSIHDPDTALAVLTTKFNDDVSMGILYHLRLLASAWLKGHSDQYGAWCGNDPELYSQTVLEPPEHEIDELGISLLVEILLKPAGFILEIVYLDRSAGTKANVHRFPDDDSGNNLTMHLLYRPGHYDILYKAPPRPPPREIQVHRMAYEPTNFPSAPQFQDPFGVNPLAMLPGFGSVGPVSPLGQLADSTLAEATLAESTLAESTLAESTLAGSTLGGSTLDYSPSPQSPWFPSPFADSPPTPSSQGLPSQRTPLPPQSLPGPYVPNSTIHDFRFSRYQYEETIDANAWPDQPVQTNTFKNSHFNPAHFNNPNFQPEEYRPGVDDPVERCDRSGRKRSHAKVGHHSSDDNTDSPESREK</sequence>
<evidence type="ECO:0000256" key="7">
    <source>
        <dbReference type="SAM" id="MobiDB-lite"/>
    </source>
</evidence>
<evidence type="ECO:0000313" key="9">
    <source>
        <dbReference type="EMBL" id="ROW16415.1"/>
    </source>
</evidence>
<feature type="domain" description="OTU" evidence="8">
    <location>
        <begin position="207"/>
        <end position="411"/>
    </location>
</feature>
<dbReference type="EMBL" id="LKEB01000005">
    <property type="protein sequence ID" value="ROW16415.1"/>
    <property type="molecule type" value="Genomic_DNA"/>
</dbReference>
<feature type="region of interest" description="Disordered" evidence="7">
    <location>
        <begin position="496"/>
        <end position="547"/>
    </location>
</feature>
<comment type="catalytic activity">
    <reaction evidence="1">
        <text>Thiol-dependent hydrolysis of ester, thioester, amide, peptide and isopeptide bonds formed by the C-terminal Gly of ubiquitin (a 76-residue protein attached to proteins as an intracellular targeting signal).</text>
        <dbReference type="EC" id="3.4.19.12"/>
    </reaction>
</comment>